<proteinExistence type="inferred from homology"/>
<dbReference type="PRINTS" id="PR01438">
    <property type="entry name" value="UNVRSLSTRESS"/>
</dbReference>
<keyword evidence="4" id="KW-1185">Reference proteome</keyword>
<accession>A0A0L6TX83</accession>
<dbReference type="RefSeq" id="WP_050741216.1">
    <property type="nucleotide sequence ID" value="NZ_LGYO01000041.1"/>
</dbReference>
<dbReference type="PANTHER" id="PTHR46268">
    <property type="entry name" value="STRESS RESPONSE PROTEIN NHAX"/>
    <property type="match status" value="1"/>
</dbReference>
<comment type="similarity">
    <text evidence="1">Belongs to the universal stress protein A family.</text>
</comment>
<sequence>MKKILIPIDGSPISSKAVLEAKKLAEAFNAEIVLLTVANITTPSGTEESNLDIKTGLEVPQYISNFKKNAERHLAEARIILGDLGPKAEAVILYGDPAEQIATYLDDHDVDYVVMGSQGVGVSRIRQVFIGSVTSKILRHAKQPILIVK</sequence>
<protein>
    <recommendedName>
        <fullName evidence="2">UspA domain-containing protein</fullName>
    </recommendedName>
</protein>
<reference evidence="4" key="1">
    <citation type="submission" date="2015-07" db="EMBL/GenBank/DDBJ databases">
        <title>Draft genome sequence of Acetobacterium bakii DSM 8293, a potential psychrophilic chemical producer through syngas fermentation.</title>
        <authorList>
            <person name="Song Y."/>
            <person name="Hwang S."/>
            <person name="Cho B.-K."/>
        </authorList>
    </citation>
    <scope>NUCLEOTIDE SEQUENCE [LARGE SCALE GENOMIC DNA]</scope>
    <source>
        <strain evidence="4">DSM 8239</strain>
    </source>
</reference>
<comment type="caution">
    <text evidence="3">The sequence shown here is derived from an EMBL/GenBank/DDBJ whole genome shotgun (WGS) entry which is preliminary data.</text>
</comment>
<evidence type="ECO:0000259" key="2">
    <source>
        <dbReference type="Pfam" id="PF00582"/>
    </source>
</evidence>
<dbReference type="InterPro" id="IPR006016">
    <property type="entry name" value="UspA"/>
</dbReference>
<feature type="domain" description="UspA" evidence="2">
    <location>
        <begin position="1"/>
        <end position="149"/>
    </location>
</feature>
<dbReference type="CDD" id="cd00293">
    <property type="entry name" value="USP-like"/>
    <property type="match status" value="1"/>
</dbReference>
<dbReference type="EMBL" id="LGYO01000041">
    <property type="protein sequence ID" value="KNZ40869.1"/>
    <property type="molecule type" value="Genomic_DNA"/>
</dbReference>
<dbReference type="Gene3D" id="3.40.50.620">
    <property type="entry name" value="HUPs"/>
    <property type="match status" value="1"/>
</dbReference>
<gene>
    <name evidence="3" type="ORF">AKG39_14965</name>
</gene>
<evidence type="ECO:0000256" key="1">
    <source>
        <dbReference type="ARBA" id="ARBA00008791"/>
    </source>
</evidence>
<name>A0A0L6TX83_9FIRM</name>
<evidence type="ECO:0000313" key="3">
    <source>
        <dbReference type="EMBL" id="KNZ40869.1"/>
    </source>
</evidence>
<evidence type="ECO:0000313" key="4">
    <source>
        <dbReference type="Proteomes" id="UP000036873"/>
    </source>
</evidence>
<dbReference type="AlphaFoldDB" id="A0A0L6TX83"/>
<organism evidence="3 4">
    <name type="scientific">Acetobacterium bakii</name>
    <dbReference type="NCBI Taxonomy" id="52689"/>
    <lineage>
        <taxon>Bacteria</taxon>
        <taxon>Bacillati</taxon>
        <taxon>Bacillota</taxon>
        <taxon>Clostridia</taxon>
        <taxon>Eubacteriales</taxon>
        <taxon>Eubacteriaceae</taxon>
        <taxon>Acetobacterium</taxon>
    </lineage>
</organism>
<dbReference type="InterPro" id="IPR014729">
    <property type="entry name" value="Rossmann-like_a/b/a_fold"/>
</dbReference>
<dbReference type="STRING" id="52689.AKG39_14965"/>
<dbReference type="SUPFAM" id="SSF52402">
    <property type="entry name" value="Adenine nucleotide alpha hydrolases-like"/>
    <property type="match status" value="1"/>
</dbReference>
<dbReference type="OrthoDB" id="9794782at2"/>
<dbReference type="Proteomes" id="UP000036873">
    <property type="component" value="Unassembled WGS sequence"/>
</dbReference>
<dbReference type="InterPro" id="IPR006015">
    <property type="entry name" value="Universal_stress_UspA"/>
</dbReference>
<dbReference type="Pfam" id="PF00582">
    <property type="entry name" value="Usp"/>
    <property type="match status" value="1"/>
</dbReference>
<dbReference type="PANTHER" id="PTHR46268:SF6">
    <property type="entry name" value="UNIVERSAL STRESS PROTEIN UP12"/>
    <property type="match status" value="1"/>
</dbReference>